<dbReference type="InterPro" id="IPR008929">
    <property type="entry name" value="Chondroitin_lyas"/>
</dbReference>
<evidence type="ECO:0000259" key="2">
    <source>
        <dbReference type="Pfam" id="PF08124"/>
    </source>
</evidence>
<keyword evidence="1" id="KW-0472">Membrane</keyword>
<accession>A0ABN6SFG4</accession>
<keyword evidence="4" id="KW-1185">Reference proteome</keyword>
<proteinExistence type="predicted"/>
<dbReference type="InterPro" id="IPR012970">
    <property type="entry name" value="Lyase_8_alpha_N"/>
</dbReference>
<dbReference type="PANTHER" id="PTHR38481:SF1">
    <property type="entry name" value="HYALURONATE LYASE"/>
    <property type="match status" value="1"/>
</dbReference>
<name>A0ABN6SFG4_9BIFI</name>
<evidence type="ECO:0000256" key="1">
    <source>
        <dbReference type="SAM" id="Phobius"/>
    </source>
</evidence>
<evidence type="ECO:0000313" key="3">
    <source>
        <dbReference type="EMBL" id="BDR54268.1"/>
    </source>
</evidence>
<gene>
    <name evidence="3" type="ORF">KIMH_03790</name>
</gene>
<keyword evidence="1" id="KW-1133">Transmembrane helix</keyword>
<feature type="domain" description="Polysaccharide lyase 8 N-terminal alpha-helical" evidence="2">
    <location>
        <begin position="4"/>
        <end position="160"/>
    </location>
</feature>
<feature type="transmembrane region" description="Helical" evidence="1">
    <location>
        <begin position="214"/>
        <end position="241"/>
    </location>
</feature>
<dbReference type="InterPro" id="IPR038970">
    <property type="entry name" value="Lyase_8"/>
</dbReference>
<sequence length="246" mass="26334">MGVSETGANSLDKCYVSLVMGLESDDSAQQSQELSSMGAAFALVTQGDGFYTDDSFAQHGTVPYNGGYGAVLLGKVASLANMFQGSAQLESISWLKSVYQYLDNRFLPLMYHEQLMDMTRGRGVFRAAAKSALSGKYVLVYFATISQGNSDAAYRNKYLSYINPVLNAAGDLGQYYQGGAERSACRLPTILTTTATGPPLIPLLSKASPQTTKWAGSLTGIIMQILSLGPVVFPMASMALLHFSNP</sequence>
<dbReference type="Pfam" id="PF08124">
    <property type="entry name" value="Lyase_8_N"/>
    <property type="match status" value="1"/>
</dbReference>
<reference evidence="3 4" key="1">
    <citation type="journal article" date="2023" name="Microbiol. Spectr.">
        <title>Symbiosis of Carpenter Bees with Uncharacterized Lactic Acid Bacteria Showing NAD Auxotrophy.</title>
        <authorList>
            <person name="Kawasaki S."/>
            <person name="Ozawa K."/>
            <person name="Mori T."/>
            <person name="Yamamoto A."/>
            <person name="Ito M."/>
            <person name="Ohkuma M."/>
            <person name="Sakamoto M."/>
            <person name="Matsutani M."/>
        </authorList>
    </citation>
    <scope>NUCLEOTIDE SEQUENCE [LARGE SCALE GENOMIC DNA]</scope>
    <source>
        <strain evidence="3 4">KimH</strain>
    </source>
</reference>
<dbReference type="Gene3D" id="1.50.10.100">
    <property type="entry name" value="Chondroitin AC/alginate lyase"/>
    <property type="match status" value="1"/>
</dbReference>
<organism evidence="3 4">
    <name type="scientific">Bombiscardovia apis</name>
    <dbReference type="NCBI Taxonomy" id="2932182"/>
    <lineage>
        <taxon>Bacteria</taxon>
        <taxon>Bacillati</taxon>
        <taxon>Actinomycetota</taxon>
        <taxon>Actinomycetes</taxon>
        <taxon>Bifidobacteriales</taxon>
        <taxon>Bifidobacteriaceae</taxon>
        <taxon>Bombiscardovia</taxon>
    </lineage>
</organism>
<evidence type="ECO:0000313" key="4">
    <source>
        <dbReference type="Proteomes" id="UP001321748"/>
    </source>
</evidence>
<dbReference type="Proteomes" id="UP001321748">
    <property type="component" value="Chromosome"/>
</dbReference>
<keyword evidence="1" id="KW-0812">Transmembrane</keyword>
<dbReference type="EMBL" id="AP026800">
    <property type="protein sequence ID" value="BDR54268.1"/>
    <property type="molecule type" value="Genomic_DNA"/>
</dbReference>
<dbReference type="SUPFAM" id="SSF48230">
    <property type="entry name" value="Chondroitin AC/alginate lyase"/>
    <property type="match status" value="1"/>
</dbReference>
<protein>
    <recommendedName>
        <fullName evidence="2">Polysaccharide lyase 8 N-terminal alpha-helical domain-containing protein</fullName>
    </recommendedName>
</protein>
<dbReference type="PANTHER" id="PTHR38481">
    <property type="entry name" value="HYALURONATE LYASE"/>
    <property type="match status" value="1"/>
</dbReference>